<dbReference type="EMBL" id="CP011801">
    <property type="protein sequence ID" value="ALA60285.1"/>
    <property type="molecule type" value="Genomic_DNA"/>
</dbReference>
<dbReference type="InterPro" id="IPR008972">
    <property type="entry name" value="Cupredoxin"/>
</dbReference>
<evidence type="ECO:0008006" key="4">
    <source>
        <dbReference type="Google" id="ProtNLM"/>
    </source>
</evidence>
<dbReference type="SUPFAM" id="SSF49503">
    <property type="entry name" value="Cupredoxins"/>
    <property type="match status" value="1"/>
</dbReference>
<reference evidence="2 3" key="1">
    <citation type="journal article" date="2015" name="Proc. Natl. Acad. Sci. U.S.A.">
        <title>Expanded metabolic versatility of ubiquitous nitrite-oxidizing bacteria from the genus Nitrospira.</title>
        <authorList>
            <person name="Koch H."/>
            <person name="Lucker S."/>
            <person name="Albertsen M."/>
            <person name="Kitzinger K."/>
            <person name="Herbold C."/>
            <person name="Spieck E."/>
            <person name="Nielsen P.H."/>
            <person name="Wagner M."/>
            <person name="Daims H."/>
        </authorList>
    </citation>
    <scope>NUCLEOTIDE SEQUENCE [LARGE SCALE GENOMIC DNA]</scope>
    <source>
        <strain evidence="2 3">NSP M-1</strain>
    </source>
</reference>
<dbReference type="Gene3D" id="2.60.40.420">
    <property type="entry name" value="Cupredoxins - blue copper proteins"/>
    <property type="match status" value="1"/>
</dbReference>
<organism evidence="2 3">
    <name type="scientific">Nitrospira moscoviensis</name>
    <dbReference type="NCBI Taxonomy" id="42253"/>
    <lineage>
        <taxon>Bacteria</taxon>
        <taxon>Pseudomonadati</taxon>
        <taxon>Nitrospirota</taxon>
        <taxon>Nitrospiria</taxon>
        <taxon>Nitrospirales</taxon>
        <taxon>Nitrospiraceae</taxon>
        <taxon>Nitrospira</taxon>
    </lineage>
</organism>
<dbReference type="RefSeq" id="WP_053381164.1">
    <property type="nucleotide sequence ID" value="NZ_CP011801.1"/>
</dbReference>
<feature type="chain" id="PRO_5005476982" description="EfeO-type cupredoxin-like domain-containing protein" evidence="1">
    <location>
        <begin position="24"/>
        <end position="143"/>
    </location>
</feature>
<dbReference type="AlphaFoldDB" id="A0A0K2GH47"/>
<evidence type="ECO:0000256" key="1">
    <source>
        <dbReference type="SAM" id="SignalP"/>
    </source>
</evidence>
<dbReference type="STRING" id="42253.NITMOv2_3898"/>
<dbReference type="PROSITE" id="PS51257">
    <property type="entry name" value="PROKAR_LIPOPROTEIN"/>
    <property type="match status" value="1"/>
</dbReference>
<dbReference type="PATRIC" id="fig|42253.5.peg.3843"/>
<keyword evidence="1" id="KW-0732">Signal</keyword>
<dbReference type="Proteomes" id="UP000069205">
    <property type="component" value="Chromosome"/>
</dbReference>
<dbReference type="KEGG" id="nmv:NITMOv2_3898"/>
<proteinExistence type="predicted"/>
<sequence length="143" mass="15421">MYSHSRRLAVMWSICFVAGLSVAGCAHPPTSRSGVVHDIRIAEGPEPADLIVNPGDEVRWVNSRTLPLRIDLVNVKAEDVSCERGFSNLFGAMRESATIKPNESASVCFTKPGVVNYNLRMESALPGGKNIVPGVIRIGTMGK</sequence>
<feature type="signal peptide" evidence="1">
    <location>
        <begin position="1"/>
        <end position="23"/>
    </location>
</feature>
<keyword evidence="3" id="KW-1185">Reference proteome</keyword>
<gene>
    <name evidence="2" type="ORF">NITMOv2_3898</name>
</gene>
<name>A0A0K2GH47_NITMO</name>
<protein>
    <recommendedName>
        <fullName evidence="4">EfeO-type cupredoxin-like domain-containing protein</fullName>
    </recommendedName>
</protein>
<accession>A0A0K2GH47</accession>
<evidence type="ECO:0000313" key="2">
    <source>
        <dbReference type="EMBL" id="ALA60285.1"/>
    </source>
</evidence>
<dbReference type="OrthoDB" id="9807101at2"/>
<evidence type="ECO:0000313" key="3">
    <source>
        <dbReference type="Proteomes" id="UP000069205"/>
    </source>
</evidence>